<feature type="domain" description="Outer membrane protein beta-barrel" evidence="5">
    <location>
        <begin position="381"/>
        <end position="783"/>
    </location>
</feature>
<dbReference type="SUPFAM" id="SSF56935">
    <property type="entry name" value="Porins"/>
    <property type="match status" value="1"/>
</dbReference>
<dbReference type="InterPro" id="IPR008969">
    <property type="entry name" value="CarboxyPept-like_regulatory"/>
</dbReference>
<evidence type="ECO:0000256" key="3">
    <source>
        <dbReference type="ARBA" id="ARBA00023237"/>
    </source>
</evidence>
<protein>
    <submittedName>
        <fullName evidence="6">Outer membrane receptor protein involved in Fe transport</fullName>
    </submittedName>
</protein>
<dbReference type="Gene3D" id="2.60.40.1120">
    <property type="entry name" value="Carboxypeptidase-like, regulatory domain"/>
    <property type="match status" value="1"/>
</dbReference>
<dbReference type="Pfam" id="PF13620">
    <property type="entry name" value="CarboxypepD_reg"/>
    <property type="match status" value="1"/>
</dbReference>
<dbReference type="InterPro" id="IPR037066">
    <property type="entry name" value="Plug_dom_sf"/>
</dbReference>
<keyword evidence="4" id="KW-0732">Signal</keyword>
<dbReference type="AlphaFoldDB" id="A0A327W162"/>
<keyword evidence="6" id="KW-0675">Receptor</keyword>
<name>A0A327W162_9BACT</name>
<evidence type="ECO:0000256" key="1">
    <source>
        <dbReference type="ARBA" id="ARBA00004442"/>
    </source>
</evidence>
<dbReference type="Gene3D" id="2.170.130.10">
    <property type="entry name" value="TonB-dependent receptor, plug domain"/>
    <property type="match status" value="1"/>
</dbReference>
<evidence type="ECO:0000313" key="6">
    <source>
        <dbReference type="EMBL" id="RAJ82120.1"/>
    </source>
</evidence>
<feature type="chain" id="PRO_5016352560" evidence="4">
    <location>
        <begin position="17"/>
        <end position="808"/>
    </location>
</feature>
<evidence type="ECO:0000256" key="2">
    <source>
        <dbReference type="ARBA" id="ARBA00023136"/>
    </source>
</evidence>
<gene>
    <name evidence="6" type="ORF">CLV59_104345</name>
</gene>
<reference evidence="6 7" key="1">
    <citation type="submission" date="2018-06" db="EMBL/GenBank/DDBJ databases">
        <title>Genomic Encyclopedia of Archaeal and Bacterial Type Strains, Phase II (KMG-II): from individual species to whole genera.</title>
        <authorList>
            <person name="Goeker M."/>
        </authorList>
    </citation>
    <scope>NUCLEOTIDE SEQUENCE [LARGE SCALE GENOMIC DNA]</scope>
    <source>
        <strain evidence="6 7">DSM 29821</strain>
    </source>
</reference>
<dbReference type="InterPro" id="IPR041700">
    <property type="entry name" value="OMP_b-brl_3"/>
</dbReference>
<keyword evidence="2" id="KW-0472">Membrane</keyword>
<dbReference type="Pfam" id="PF14905">
    <property type="entry name" value="OMP_b-brl_3"/>
    <property type="match status" value="1"/>
</dbReference>
<evidence type="ECO:0000256" key="4">
    <source>
        <dbReference type="SAM" id="SignalP"/>
    </source>
</evidence>
<comment type="subcellular location">
    <subcellularLocation>
        <location evidence="1">Cell outer membrane</location>
    </subcellularLocation>
</comment>
<proteinExistence type="predicted"/>
<dbReference type="SUPFAM" id="SSF49464">
    <property type="entry name" value="Carboxypeptidase regulatory domain-like"/>
    <property type="match status" value="1"/>
</dbReference>
<organism evidence="6 7">
    <name type="scientific">Chitinophaga dinghuensis</name>
    <dbReference type="NCBI Taxonomy" id="1539050"/>
    <lineage>
        <taxon>Bacteria</taxon>
        <taxon>Pseudomonadati</taxon>
        <taxon>Bacteroidota</taxon>
        <taxon>Chitinophagia</taxon>
        <taxon>Chitinophagales</taxon>
        <taxon>Chitinophagaceae</taxon>
        <taxon>Chitinophaga</taxon>
    </lineage>
</organism>
<dbReference type="PANTHER" id="PTHR40980:SF4">
    <property type="entry name" value="TONB-DEPENDENT RECEPTOR-LIKE BETA-BARREL DOMAIN-CONTAINING PROTEIN"/>
    <property type="match status" value="1"/>
</dbReference>
<evidence type="ECO:0000259" key="5">
    <source>
        <dbReference type="Pfam" id="PF14905"/>
    </source>
</evidence>
<keyword evidence="3" id="KW-0998">Cell outer membrane</keyword>
<dbReference type="InterPro" id="IPR036942">
    <property type="entry name" value="Beta-barrel_TonB_sf"/>
</dbReference>
<dbReference type="EMBL" id="QLMA01000004">
    <property type="protein sequence ID" value="RAJ82120.1"/>
    <property type="molecule type" value="Genomic_DNA"/>
</dbReference>
<sequence>MLALGMLLLLMMTSHAQKSSAVTGQISIKIIDKAGKPLPFASVLLRQVKDSVLVKGELSTENGACAFQNIPEGQYFLQASQMGFTTAYTPDFTIDAAHKKISIDSIVLAPLSKTLQGVNVTAQKPYIEREPGKTVLNVESSPTAAGNSALDLLRKAPGVVLDNNENVILQGKSVQVMIDGKLTYLSGEQLTNLLKTTPAENIGQIELMTTPPSKYDAAGTGGIINIKTKKGKLTGINGSVNGTLTQAYYPSANGGANFNWRTEKFNLYGNGNLGQYRNHIDREFKRTFRDAGDTSMLTQTISQRGKFTDRSYKVGLDYFLTDKHTVGVLVNGYSNAFKSTIPSTTPLFRPGQRPDSILSSFTTNNNHFDNIAVNLNYKGVLDTSGKEISVDADYANFHNVRNMTLNDSMLDNHSGQFRNMNGVQNNASAQIIIKSLKADLTWPLGKQGKLEAGAKVGLASINNIMQADSLQNGKYVRAQSQSDEFDYNENVYAAYATYRKAIKSTSFAVGGRFEYTNSKGISHTMDSTVENKYLNFFPNISVEQKLNDKNKISLAYTRRIDRPEYNQLNPFVYYLDRYTYRQGNPYLKPQYTTSTEFSYVLKDKYIFTLNYSRTKQIMEEFLDQDDATKVTISRDLNFDHADHLNLSVTAPFDPTKWWHMDNNLNAGYTSYLVQAGTGPLQTRSIWDYNVNTTQTITLPKDYKVEVTGFYQSPFIFGIFKGDPQYNMNLGIQKSFLDKKATIKLNCNNLLHPQYFRGRAQYANLDMNIYNIWQYRSYSIYFSYKFGNNSIKAARDRQTGASAESKRAG</sequence>
<dbReference type="PANTHER" id="PTHR40980">
    <property type="entry name" value="PLUG DOMAIN-CONTAINING PROTEIN"/>
    <property type="match status" value="1"/>
</dbReference>
<keyword evidence="7" id="KW-1185">Reference proteome</keyword>
<evidence type="ECO:0000313" key="7">
    <source>
        <dbReference type="Proteomes" id="UP000249819"/>
    </source>
</evidence>
<dbReference type="GO" id="GO:0009279">
    <property type="term" value="C:cell outer membrane"/>
    <property type="evidence" value="ECO:0007669"/>
    <property type="project" value="UniProtKB-SubCell"/>
</dbReference>
<feature type="signal peptide" evidence="4">
    <location>
        <begin position="1"/>
        <end position="16"/>
    </location>
</feature>
<dbReference type="Gene3D" id="2.40.170.20">
    <property type="entry name" value="TonB-dependent receptor, beta-barrel domain"/>
    <property type="match status" value="1"/>
</dbReference>
<dbReference type="Proteomes" id="UP000249819">
    <property type="component" value="Unassembled WGS sequence"/>
</dbReference>
<comment type="caution">
    <text evidence="6">The sequence shown here is derived from an EMBL/GenBank/DDBJ whole genome shotgun (WGS) entry which is preliminary data.</text>
</comment>
<accession>A0A327W162</accession>